<dbReference type="InParanoid" id="A0A165AJM2"/>
<dbReference type="GeneID" id="28898213"/>
<accession>A0A165AJM2</accession>
<sequence length="307" mass="34881">MFRHPRMTEPIRAVSDVTNALKPIPAFVWGQPAIGYLGTPTLLGHPHIVVRDEDFDSAVQKLVDAGFPPSTPRRTPAPEVLQTLRDPQRAIDRINAGYKSLDGVSRVFEYPEHFQSFRSERIFLVPNSFAHLPLPPLPLNTAPAVAHTKEGRTDNAGQQNLAIDNALQGAGKLYNYHGYDVFDNSFYPRESAIVESFVTAAVDEIKRVRGDFNVYEDYFSSWDEVLRSWVALVVGYLDVQKDALDHCKNKHVVTWYSKNFGKDWEERYGTLDRRVAKRLGSGKEFAYDMTGKKLKENEMPRMHGKEN</sequence>
<reference evidence="1 2" key="1">
    <citation type="journal article" date="2016" name="Fungal Biol.">
        <title>The genome of Xylona heveae provides a window into fungal endophytism.</title>
        <authorList>
            <person name="Gazis R."/>
            <person name="Kuo A."/>
            <person name="Riley R."/>
            <person name="LaButti K."/>
            <person name="Lipzen A."/>
            <person name="Lin J."/>
            <person name="Amirebrahimi M."/>
            <person name="Hesse C.N."/>
            <person name="Spatafora J.W."/>
            <person name="Henrissat B."/>
            <person name="Hainaut M."/>
            <person name="Grigoriev I.V."/>
            <person name="Hibbett D.S."/>
        </authorList>
    </citation>
    <scope>NUCLEOTIDE SEQUENCE [LARGE SCALE GENOMIC DNA]</scope>
    <source>
        <strain evidence="1 2">TC161</strain>
    </source>
</reference>
<dbReference type="Proteomes" id="UP000076632">
    <property type="component" value="Unassembled WGS sequence"/>
</dbReference>
<gene>
    <name evidence="1" type="ORF">L228DRAFT_249340</name>
</gene>
<protein>
    <submittedName>
        <fullName evidence="1">Uncharacterized protein</fullName>
    </submittedName>
</protein>
<dbReference type="EMBL" id="KV407462">
    <property type="protein sequence ID" value="KZF20587.1"/>
    <property type="molecule type" value="Genomic_DNA"/>
</dbReference>
<evidence type="ECO:0000313" key="2">
    <source>
        <dbReference type="Proteomes" id="UP000076632"/>
    </source>
</evidence>
<evidence type="ECO:0000313" key="1">
    <source>
        <dbReference type="EMBL" id="KZF20587.1"/>
    </source>
</evidence>
<dbReference type="RefSeq" id="XP_018186142.1">
    <property type="nucleotide sequence ID" value="XM_018333076.1"/>
</dbReference>
<keyword evidence="2" id="KW-1185">Reference proteome</keyword>
<dbReference type="AlphaFoldDB" id="A0A165AJM2"/>
<organism evidence="1 2">
    <name type="scientific">Xylona heveae (strain CBS 132557 / TC161)</name>
    <dbReference type="NCBI Taxonomy" id="1328760"/>
    <lineage>
        <taxon>Eukaryota</taxon>
        <taxon>Fungi</taxon>
        <taxon>Dikarya</taxon>
        <taxon>Ascomycota</taxon>
        <taxon>Pezizomycotina</taxon>
        <taxon>Xylonomycetes</taxon>
        <taxon>Xylonales</taxon>
        <taxon>Xylonaceae</taxon>
        <taxon>Xylona</taxon>
    </lineage>
</organism>
<proteinExistence type="predicted"/>
<dbReference type="OrthoDB" id="3700556at2759"/>
<dbReference type="OMA" id="GNICHPL"/>
<name>A0A165AJM2_XYLHT</name>